<evidence type="ECO:0000256" key="1">
    <source>
        <dbReference type="SAM" id="MobiDB-lite"/>
    </source>
</evidence>
<dbReference type="OrthoDB" id="277048at2759"/>
<gene>
    <name evidence="2" type="ORF">BSAL_91435</name>
</gene>
<keyword evidence="3" id="KW-1185">Reference proteome</keyword>
<dbReference type="OMA" id="RPMKDFY"/>
<proteinExistence type="predicted"/>
<accession>A0A0S4J6R5</accession>
<feature type="compositionally biased region" description="Low complexity" evidence="1">
    <location>
        <begin position="546"/>
        <end position="555"/>
    </location>
</feature>
<reference evidence="3" key="1">
    <citation type="submission" date="2015-09" db="EMBL/GenBank/DDBJ databases">
        <authorList>
            <consortium name="Pathogen Informatics"/>
        </authorList>
    </citation>
    <scope>NUCLEOTIDE SEQUENCE [LARGE SCALE GENOMIC DNA]</scope>
    <source>
        <strain evidence="3">Lake Konstanz</strain>
    </source>
</reference>
<feature type="region of interest" description="Disordered" evidence="1">
    <location>
        <begin position="70"/>
        <end position="89"/>
    </location>
</feature>
<organism evidence="2 3">
    <name type="scientific">Bodo saltans</name>
    <name type="common">Flagellated protozoan</name>
    <dbReference type="NCBI Taxonomy" id="75058"/>
    <lineage>
        <taxon>Eukaryota</taxon>
        <taxon>Discoba</taxon>
        <taxon>Euglenozoa</taxon>
        <taxon>Kinetoplastea</taxon>
        <taxon>Metakinetoplastina</taxon>
        <taxon>Eubodonida</taxon>
        <taxon>Bodonidae</taxon>
        <taxon>Bodo</taxon>
    </lineage>
</organism>
<protein>
    <submittedName>
        <fullName evidence="2">Uncharacterized protein</fullName>
    </submittedName>
</protein>
<dbReference type="VEuPathDB" id="TriTrypDB:BSAL_91435"/>
<name>A0A0S4J6R5_BODSA</name>
<dbReference type="Proteomes" id="UP000051952">
    <property type="component" value="Unassembled WGS sequence"/>
</dbReference>
<dbReference type="EMBL" id="CYKH01001232">
    <property type="protein sequence ID" value="CUG86041.1"/>
    <property type="molecule type" value="Genomic_DNA"/>
</dbReference>
<dbReference type="AlphaFoldDB" id="A0A0S4J6R5"/>
<feature type="region of interest" description="Disordered" evidence="1">
    <location>
        <begin position="535"/>
        <end position="575"/>
    </location>
</feature>
<evidence type="ECO:0000313" key="3">
    <source>
        <dbReference type="Proteomes" id="UP000051952"/>
    </source>
</evidence>
<evidence type="ECO:0000313" key="2">
    <source>
        <dbReference type="EMBL" id="CUG86041.1"/>
    </source>
</evidence>
<sequence length="575" mass="64658">MLRRFYAALPTTSAPRRQSLFINVRHCNNAGNKAPTNNDPTAAAVASQTSSQRPSSRIVLRSNAPFADSSVTGHKVTSSAPTVTSTQQTEDASIQAASLHTSGEIDYAARFSTPDYGPVRPTGLWKVEELRDDSTNTIAFRRIDDIESDIVEDLAGRGDAVIPFADEEAWKHKLMFQYKFSKTPKHLSWKELGQEVECMDCIIEPDPHRPEEIFTISFFFVDRQRGTRDLVWSARNEVATSEGLTDLMAAIGSCLGRADVFRTIRFDDAQGTTRDICFRKKSRYTSDIQLSFRPVVKYNLYERKEQNDAWENDMTKEGMSTWGFHPTLMDPEFVADEGKDPEGTYTVSLSTHAFAFVLLRSLERLMARPMKDFYRSSQLQRTLKVAREDDIGITHALKGWMGIDERIYPHFTPIEAIQEHWLGKDAPFTMVSMVNKLREMAYLKRRNPEFQSWLTVRKRDTSLAIRNTTLKLMGTGASTLFVPVGHSATVNRLLPKHQQRRIESKVSLNAMLGMPDETRRLGEFKKITGQDRVSLGTGTVLEREASTAAPSAAADEAAKDDISTTTATPPPRASR</sequence>